<feature type="chain" id="PRO_5010744169" description="Type II/III secretion system secretin-like domain-containing protein" evidence="2">
    <location>
        <begin position="22"/>
        <end position="261"/>
    </location>
</feature>
<comment type="similarity">
    <text evidence="1">Belongs to the bacterial secretin family.</text>
</comment>
<dbReference type="Gene3D" id="3.30.1370.120">
    <property type="match status" value="1"/>
</dbReference>
<feature type="signal peptide" evidence="2">
    <location>
        <begin position="1"/>
        <end position="21"/>
    </location>
</feature>
<keyword evidence="5" id="KW-1185">Reference proteome</keyword>
<evidence type="ECO:0000313" key="4">
    <source>
        <dbReference type="EMBL" id="OOG24542.1"/>
    </source>
</evidence>
<dbReference type="GO" id="GO:0009306">
    <property type="term" value="P:protein secretion"/>
    <property type="evidence" value="ECO:0007669"/>
    <property type="project" value="InterPro"/>
</dbReference>
<dbReference type="RefSeq" id="WP_077278734.1">
    <property type="nucleotide sequence ID" value="NZ_MVBK01000046.1"/>
</dbReference>
<proteinExistence type="inferred from homology"/>
<dbReference type="STRING" id="108003.B1C78_08540"/>
<dbReference type="Pfam" id="PF00263">
    <property type="entry name" value="Secretin"/>
    <property type="match status" value="1"/>
</dbReference>
<dbReference type="OrthoDB" id="5608150at2"/>
<gene>
    <name evidence="4" type="ORF">B1C78_08540</name>
</gene>
<reference evidence="4 5" key="1">
    <citation type="submission" date="2017-02" db="EMBL/GenBank/DDBJ databases">
        <title>Genomic diversity within the haloalkaliphilic genus Thioalkalivibrio.</title>
        <authorList>
            <person name="Ahn A.-C."/>
            <person name="Meier-Kolthoff J."/>
            <person name="Overmars L."/>
            <person name="Richter M."/>
            <person name="Woyke T."/>
            <person name="Sorokin D.Y."/>
            <person name="Muyzer G."/>
        </authorList>
    </citation>
    <scope>NUCLEOTIDE SEQUENCE [LARGE SCALE GENOMIC DNA]</scope>
    <source>
        <strain evidence="4 5">ALJD</strain>
    </source>
</reference>
<dbReference type="AlphaFoldDB" id="A0A1V3NI71"/>
<dbReference type="InterPro" id="IPR038591">
    <property type="entry name" value="NolW-like_sf"/>
</dbReference>
<organism evidence="4 5">
    <name type="scientific">Thioalkalivibrio denitrificans</name>
    <dbReference type="NCBI Taxonomy" id="108003"/>
    <lineage>
        <taxon>Bacteria</taxon>
        <taxon>Pseudomonadati</taxon>
        <taxon>Pseudomonadota</taxon>
        <taxon>Gammaproteobacteria</taxon>
        <taxon>Chromatiales</taxon>
        <taxon>Ectothiorhodospiraceae</taxon>
        <taxon>Thioalkalivibrio</taxon>
    </lineage>
</organism>
<evidence type="ECO:0000256" key="2">
    <source>
        <dbReference type="SAM" id="SignalP"/>
    </source>
</evidence>
<dbReference type="Proteomes" id="UP000189462">
    <property type="component" value="Unassembled WGS sequence"/>
</dbReference>
<evidence type="ECO:0000313" key="5">
    <source>
        <dbReference type="Proteomes" id="UP000189462"/>
    </source>
</evidence>
<evidence type="ECO:0000259" key="3">
    <source>
        <dbReference type="Pfam" id="PF00263"/>
    </source>
</evidence>
<feature type="domain" description="Type II/III secretion system secretin-like" evidence="3">
    <location>
        <begin position="131"/>
        <end position="237"/>
    </location>
</feature>
<protein>
    <recommendedName>
        <fullName evidence="3">Type II/III secretion system secretin-like domain-containing protein</fullName>
    </recommendedName>
</protein>
<name>A0A1V3NI71_9GAMM</name>
<sequence>MKFSILFILLLAALFVGGVQAETDDKIPIEIIELQHRSADELLPLVEPLLGPRDGLTGTGSRLIVRTSPGRLRQIRELVEALDRPTRELRLSVRVSDAADRDHRSLDPAREHEDADGRVVRRYTTARRETEQWVRVQEGQQAHIREGEVIPMAGVAVLRPDGTLIGGIDYRTLDRGFVVTPVITPDERVRLHIAQIAEREGPGGRIETQTLETVTTVAPGEWVDLGGTVGQDRRDDERIIGTRRTRDRDEKSVQIRIDIME</sequence>
<comment type="caution">
    <text evidence="4">The sequence shown here is derived from an EMBL/GenBank/DDBJ whole genome shotgun (WGS) entry which is preliminary data.</text>
</comment>
<dbReference type="EMBL" id="MVBK01000046">
    <property type="protein sequence ID" value="OOG24542.1"/>
    <property type="molecule type" value="Genomic_DNA"/>
</dbReference>
<dbReference type="InterPro" id="IPR004846">
    <property type="entry name" value="T2SS/T3SS_dom"/>
</dbReference>
<keyword evidence="2" id="KW-0732">Signal</keyword>
<evidence type="ECO:0000256" key="1">
    <source>
        <dbReference type="RuleBase" id="RU004003"/>
    </source>
</evidence>
<accession>A0A1V3NI71</accession>